<sequence>MGICIAPANPSNYKTIFTGYATLSTDNPNSIGNLAYLTGAVFYRYPNPNMLGKKWVYEDNGGYNPTCAVEPNTPYPTKDNYDICVVAPNLRVMYRGKQL</sequence>
<dbReference type="RefSeq" id="WP_008854695.1">
    <property type="nucleotide sequence ID" value="NZ_JOPB01000008.1"/>
</dbReference>
<name>A0A251ZTL7_9PROT</name>
<accession>A0A251ZTL7</accession>
<dbReference type="EMBL" id="JOPB01000008">
    <property type="protein sequence ID" value="OUI78002.1"/>
    <property type="molecule type" value="Genomic_DNA"/>
</dbReference>
<evidence type="ECO:0000313" key="2">
    <source>
        <dbReference type="Proteomes" id="UP000194946"/>
    </source>
</evidence>
<dbReference type="AlphaFoldDB" id="A0A251ZTL7"/>
<reference evidence="2" key="1">
    <citation type="submission" date="2014-06" db="EMBL/GenBank/DDBJ databases">
        <authorList>
            <person name="Winans N.J."/>
            <person name="Newell P.D."/>
            <person name="Douglas A.E."/>
        </authorList>
    </citation>
    <scope>NUCLEOTIDE SEQUENCE [LARGE SCALE GENOMIC DNA]</scope>
    <source>
        <strain evidence="2">DmL_052</strain>
    </source>
</reference>
<organism evidence="1 2">
    <name type="scientific">Commensalibacter intestini</name>
    <dbReference type="NCBI Taxonomy" id="479936"/>
    <lineage>
        <taxon>Bacteria</taxon>
        <taxon>Pseudomonadati</taxon>
        <taxon>Pseudomonadota</taxon>
        <taxon>Alphaproteobacteria</taxon>
        <taxon>Acetobacterales</taxon>
        <taxon>Acetobacteraceae</taxon>
    </lineage>
</organism>
<dbReference type="Proteomes" id="UP000194946">
    <property type="component" value="Unassembled WGS sequence"/>
</dbReference>
<evidence type="ECO:0000313" key="1">
    <source>
        <dbReference type="EMBL" id="OUI78002.1"/>
    </source>
</evidence>
<protein>
    <submittedName>
        <fullName evidence="1">Uncharacterized protein</fullName>
    </submittedName>
</protein>
<comment type="caution">
    <text evidence="1">The sequence shown here is derived from an EMBL/GenBank/DDBJ whole genome shotgun (WGS) entry which is preliminary data.</text>
</comment>
<keyword evidence="2" id="KW-1185">Reference proteome</keyword>
<proteinExistence type="predicted"/>
<gene>
    <name evidence="1" type="ORF">HK18_10650</name>
</gene>